<feature type="domain" description="SDH C-terminal" evidence="1">
    <location>
        <begin position="31"/>
        <end position="58"/>
    </location>
</feature>
<dbReference type="Pfam" id="PF18317">
    <property type="entry name" value="SDH_C"/>
    <property type="match status" value="1"/>
</dbReference>
<dbReference type="SUPFAM" id="SSF51735">
    <property type="entry name" value="NAD(P)-binding Rossmann-fold domains"/>
    <property type="match status" value="1"/>
</dbReference>
<gene>
    <name evidence="2" type="ORF">QNI14_02275</name>
</gene>
<protein>
    <recommendedName>
        <fullName evidence="1">SDH C-terminal domain-containing protein</fullName>
    </recommendedName>
</protein>
<name>A0ABT6ZAT9_9MICO</name>
<dbReference type="InterPro" id="IPR041121">
    <property type="entry name" value="SDH_C"/>
</dbReference>
<dbReference type="RefSeq" id="WP_283714563.1">
    <property type="nucleotide sequence ID" value="NZ_JASJND010000001.1"/>
</dbReference>
<comment type="caution">
    <text evidence="2">The sequence shown here is derived from an EMBL/GenBank/DDBJ whole genome shotgun (WGS) entry which is preliminary data.</text>
</comment>
<dbReference type="Gene3D" id="3.40.50.720">
    <property type="entry name" value="NAD(P)-binding Rossmann-like Domain"/>
    <property type="match status" value="1"/>
</dbReference>
<accession>A0ABT6ZAT9</accession>
<evidence type="ECO:0000313" key="3">
    <source>
        <dbReference type="Proteomes" id="UP001321481"/>
    </source>
</evidence>
<evidence type="ECO:0000313" key="2">
    <source>
        <dbReference type="EMBL" id="MDJ1113274.1"/>
    </source>
</evidence>
<organism evidence="2 3">
    <name type="scientific">Microbacterium dauci</name>
    <dbReference type="NCBI Taxonomy" id="3048008"/>
    <lineage>
        <taxon>Bacteria</taxon>
        <taxon>Bacillati</taxon>
        <taxon>Actinomycetota</taxon>
        <taxon>Actinomycetes</taxon>
        <taxon>Micrococcales</taxon>
        <taxon>Microbacteriaceae</taxon>
        <taxon>Microbacterium</taxon>
    </lineage>
</organism>
<dbReference type="Proteomes" id="UP001321481">
    <property type="component" value="Unassembled WGS sequence"/>
</dbReference>
<reference evidence="2 3" key="1">
    <citation type="submission" date="2023-05" db="EMBL/GenBank/DDBJ databases">
        <title>Microbacterium dauci sp.nov., Isolated from Carrot Rhizosphere Soil.</title>
        <authorList>
            <person name="Xiao Z."/>
            <person name="Zheng J."/>
        </authorList>
    </citation>
    <scope>NUCLEOTIDE SEQUENCE [LARGE SCALE GENOMIC DNA]</scope>
    <source>
        <strain evidence="2 3">LX3-4</strain>
    </source>
</reference>
<keyword evidence="3" id="KW-1185">Reference proteome</keyword>
<evidence type="ECO:0000259" key="1">
    <source>
        <dbReference type="Pfam" id="PF18317"/>
    </source>
</evidence>
<sequence length="64" mass="7093">MLVRDVIPNPATTAFLVRARERGADTLDGRAMLVNQAAINVRLWTGIDVDRSVMRAALDRAIMQ</sequence>
<dbReference type="InterPro" id="IPR036291">
    <property type="entry name" value="NAD(P)-bd_dom_sf"/>
</dbReference>
<dbReference type="EMBL" id="JASJND010000001">
    <property type="protein sequence ID" value="MDJ1113274.1"/>
    <property type="molecule type" value="Genomic_DNA"/>
</dbReference>
<proteinExistence type="predicted"/>